<accession>A0A9P5PFI8</accession>
<feature type="compositionally biased region" description="Low complexity" evidence="1">
    <location>
        <begin position="45"/>
        <end position="66"/>
    </location>
</feature>
<evidence type="ECO:0000256" key="1">
    <source>
        <dbReference type="SAM" id="MobiDB-lite"/>
    </source>
</evidence>
<reference evidence="3" key="1">
    <citation type="submission" date="2020-11" db="EMBL/GenBank/DDBJ databases">
        <authorList>
            <consortium name="DOE Joint Genome Institute"/>
            <person name="Ahrendt S."/>
            <person name="Riley R."/>
            <person name="Andreopoulos W."/>
            <person name="Labutti K."/>
            <person name="Pangilinan J."/>
            <person name="Ruiz-Duenas F.J."/>
            <person name="Barrasa J.M."/>
            <person name="Sanchez-Garcia M."/>
            <person name="Camarero S."/>
            <person name="Miyauchi S."/>
            <person name="Serrano A."/>
            <person name="Linde D."/>
            <person name="Babiker R."/>
            <person name="Drula E."/>
            <person name="Ayuso-Fernandez I."/>
            <person name="Pacheco R."/>
            <person name="Padilla G."/>
            <person name="Ferreira P."/>
            <person name="Barriuso J."/>
            <person name="Kellner H."/>
            <person name="Castanera R."/>
            <person name="Alfaro M."/>
            <person name="Ramirez L."/>
            <person name="Pisabarro A.G."/>
            <person name="Kuo A."/>
            <person name="Tritt A."/>
            <person name="Lipzen A."/>
            <person name="He G."/>
            <person name="Yan M."/>
            <person name="Ng V."/>
            <person name="Cullen D."/>
            <person name="Martin F."/>
            <person name="Rosso M.-N."/>
            <person name="Henrissat B."/>
            <person name="Hibbett D."/>
            <person name="Martinez A.T."/>
            <person name="Grigoriev I.V."/>
        </authorList>
    </citation>
    <scope>NUCLEOTIDE SEQUENCE</scope>
    <source>
        <strain evidence="3">AH 40177</strain>
    </source>
</reference>
<evidence type="ECO:0000313" key="3">
    <source>
        <dbReference type="EMBL" id="KAF9061165.1"/>
    </source>
</evidence>
<evidence type="ECO:0000256" key="2">
    <source>
        <dbReference type="SAM" id="SignalP"/>
    </source>
</evidence>
<feature type="region of interest" description="Disordered" evidence="1">
    <location>
        <begin position="26"/>
        <end position="82"/>
    </location>
</feature>
<dbReference type="EMBL" id="JADNRY010000212">
    <property type="protein sequence ID" value="KAF9061165.1"/>
    <property type="molecule type" value="Genomic_DNA"/>
</dbReference>
<sequence length="361" mass="36366">MQLKLSLVTAALFTLTVAIPARRPHAPVPDPAPAPVPAPGPGLPGLPNLPNLPDFTGLLPRKAQAPAPAPAPASAPAPAPAPALPDFTLPALPALPKLPIPALPAAPRLPTISVRQKAPAPAPAPAPGLDELNELLDTLDLAGLLRRKAPAPAKVPSPAPAPAPAPGIPGLSSIPGLPGITEVLPEIPAIPGISGLARRAAPAPATPAAPSGPIPALPALPVLPALPTIPKGVLPTLPKISLRQATDTFTCSPGTTLLCCANSIVTPIGDAGEGCGTLSSPADACDAPSEALCCEFVGASSGAAKAQCLDVLVCLMSWSWIYGDTNCGITRRDVLQRRMLSCNMSEPLISSIEPERVEVET</sequence>
<feature type="signal peptide" evidence="2">
    <location>
        <begin position="1"/>
        <end position="18"/>
    </location>
</feature>
<organism evidence="3 4">
    <name type="scientific">Rhodocollybia butyracea</name>
    <dbReference type="NCBI Taxonomy" id="206335"/>
    <lineage>
        <taxon>Eukaryota</taxon>
        <taxon>Fungi</taxon>
        <taxon>Dikarya</taxon>
        <taxon>Basidiomycota</taxon>
        <taxon>Agaricomycotina</taxon>
        <taxon>Agaricomycetes</taxon>
        <taxon>Agaricomycetidae</taxon>
        <taxon>Agaricales</taxon>
        <taxon>Marasmiineae</taxon>
        <taxon>Omphalotaceae</taxon>
        <taxon>Rhodocollybia</taxon>
    </lineage>
</organism>
<feature type="compositionally biased region" description="Pro residues" evidence="1">
    <location>
        <begin position="26"/>
        <end position="44"/>
    </location>
</feature>
<evidence type="ECO:0000313" key="4">
    <source>
        <dbReference type="Proteomes" id="UP000772434"/>
    </source>
</evidence>
<keyword evidence="4" id="KW-1185">Reference proteome</keyword>
<gene>
    <name evidence="3" type="ORF">BDP27DRAFT_1369917</name>
</gene>
<name>A0A9P5PFI8_9AGAR</name>
<dbReference type="Proteomes" id="UP000772434">
    <property type="component" value="Unassembled WGS sequence"/>
</dbReference>
<feature type="compositionally biased region" description="Pro residues" evidence="1">
    <location>
        <begin position="67"/>
        <end position="82"/>
    </location>
</feature>
<feature type="chain" id="PRO_5040397404" evidence="2">
    <location>
        <begin position="19"/>
        <end position="361"/>
    </location>
</feature>
<protein>
    <submittedName>
        <fullName evidence="3">Uncharacterized protein</fullName>
    </submittedName>
</protein>
<comment type="caution">
    <text evidence="3">The sequence shown here is derived from an EMBL/GenBank/DDBJ whole genome shotgun (WGS) entry which is preliminary data.</text>
</comment>
<dbReference type="AlphaFoldDB" id="A0A9P5PFI8"/>
<proteinExistence type="predicted"/>
<keyword evidence="2" id="KW-0732">Signal</keyword>